<feature type="region of interest" description="Disordered" evidence="3">
    <location>
        <begin position="277"/>
        <end position="299"/>
    </location>
</feature>
<dbReference type="GO" id="GO:0000981">
    <property type="term" value="F:DNA-binding transcription factor activity, RNA polymerase II-specific"/>
    <property type="evidence" value="ECO:0007669"/>
    <property type="project" value="TreeGrafter"/>
</dbReference>
<protein>
    <recommendedName>
        <fullName evidence="4">Fork-head domain-containing protein</fullName>
    </recommendedName>
</protein>
<dbReference type="GO" id="GO:0009653">
    <property type="term" value="P:anatomical structure morphogenesis"/>
    <property type="evidence" value="ECO:0007669"/>
    <property type="project" value="TreeGrafter"/>
</dbReference>
<evidence type="ECO:0000313" key="5">
    <source>
        <dbReference type="EMBL" id="KAG7091583.1"/>
    </source>
</evidence>
<dbReference type="PANTHER" id="PTHR11829">
    <property type="entry name" value="FORKHEAD BOX PROTEIN"/>
    <property type="match status" value="1"/>
</dbReference>
<dbReference type="GO" id="GO:0005634">
    <property type="term" value="C:nucleus"/>
    <property type="evidence" value="ECO:0007669"/>
    <property type="project" value="UniProtKB-SubCell"/>
</dbReference>
<feature type="region of interest" description="Disordered" evidence="3">
    <location>
        <begin position="439"/>
        <end position="458"/>
    </location>
</feature>
<dbReference type="Proteomes" id="UP001049176">
    <property type="component" value="Chromosome 6"/>
</dbReference>
<evidence type="ECO:0000313" key="6">
    <source>
        <dbReference type="Proteomes" id="UP001049176"/>
    </source>
</evidence>
<feature type="compositionally biased region" description="Polar residues" evidence="3">
    <location>
        <begin position="442"/>
        <end position="452"/>
    </location>
</feature>
<gene>
    <name evidence="5" type="ORF">E1B28_010605</name>
</gene>
<evidence type="ECO:0000256" key="3">
    <source>
        <dbReference type="SAM" id="MobiDB-lite"/>
    </source>
</evidence>
<dbReference type="PROSITE" id="PS50039">
    <property type="entry name" value="FORK_HEAD_3"/>
    <property type="match status" value="1"/>
</dbReference>
<feature type="domain" description="Fork-head" evidence="4">
    <location>
        <begin position="191"/>
        <end position="281"/>
    </location>
</feature>
<dbReference type="OrthoDB" id="5954824at2759"/>
<name>A0A9P7RY31_9AGAR</name>
<reference evidence="5" key="1">
    <citation type="journal article" date="2021" name="Genome Biol. Evol.">
        <title>The assembled and annotated genome of the fairy-ring fungus Marasmius oreades.</title>
        <authorList>
            <person name="Hiltunen M."/>
            <person name="Ament-Velasquez S.L."/>
            <person name="Johannesson H."/>
        </authorList>
    </citation>
    <scope>NUCLEOTIDE SEQUENCE</scope>
    <source>
        <strain evidence="5">03SP1</strain>
    </source>
</reference>
<feature type="region of interest" description="Disordered" evidence="3">
    <location>
        <begin position="336"/>
        <end position="392"/>
    </location>
</feature>
<proteinExistence type="predicted"/>
<feature type="DNA-binding region" description="Fork-head" evidence="2">
    <location>
        <begin position="191"/>
        <end position="281"/>
    </location>
</feature>
<comment type="caution">
    <text evidence="5">The sequence shown here is derived from an EMBL/GenBank/DDBJ whole genome shotgun (WGS) entry which is preliminary data.</text>
</comment>
<comment type="subcellular location">
    <subcellularLocation>
        <location evidence="2">Nucleus</location>
    </subcellularLocation>
</comment>
<dbReference type="SMART" id="SM00339">
    <property type="entry name" value="FH"/>
    <property type="match status" value="1"/>
</dbReference>
<dbReference type="GO" id="GO:0000978">
    <property type="term" value="F:RNA polymerase II cis-regulatory region sequence-specific DNA binding"/>
    <property type="evidence" value="ECO:0007669"/>
    <property type="project" value="TreeGrafter"/>
</dbReference>
<evidence type="ECO:0000256" key="1">
    <source>
        <dbReference type="ARBA" id="ARBA00023125"/>
    </source>
</evidence>
<dbReference type="KEGG" id="more:E1B28_010605"/>
<dbReference type="InterPro" id="IPR036388">
    <property type="entry name" value="WH-like_DNA-bd_sf"/>
</dbReference>
<keyword evidence="2" id="KW-0539">Nucleus</keyword>
<dbReference type="SUPFAM" id="SSF46785">
    <property type="entry name" value="Winged helix' DNA-binding domain"/>
    <property type="match status" value="1"/>
</dbReference>
<feature type="compositionally biased region" description="Polar residues" evidence="3">
    <location>
        <begin position="376"/>
        <end position="385"/>
    </location>
</feature>
<evidence type="ECO:0000259" key="4">
    <source>
        <dbReference type="PROSITE" id="PS50039"/>
    </source>
</evidence>
<dbReference type="AlphaFoldDB" id="A0A9P7RY31"/>
<keyword evidence="6" id="KW-1185">Reference proteome</keyword>
<organism evidence="5 6">
    <name type="scientific">Marasmius oreades</name>
    <name type="common">fairy-ring Marasmius</name>
    <dbReference type="NCBI Taxonomy" id="181124"/>
    <lineage>
        <taxon>Eukaryota</taxon>
        <taxon>Fungi</taxon>
        <taxon>Dikarya</taxon>
        <taxon>Basidiomycota</taxon>
        <taxon>Agaricomycotina</taxon>
        <taxon>Agaricomycetes</taxon>
        <taxon>Agaricomycetidae</taxon>
        <taxon>Agaricales</taxon>
        <taxon>Marasmiineae</taxon>
        <taxon>Marasmiaceae</taxon>
        <taxon>Marasmius</taxon>
    </lineage>
</organism>
<evidence type="ECO:0000256" key="2">
    <source>
        <dbReference type="PROSITE-ProRule" id="PRU00089"/>
    </source>
</evidence>
<accession>A0A9P7RY31</accession>
<keyword evidence="1 2" id="KW-0238">DNA-binding</keyword>
<dbReference type="InterPro" id="IPR050211">
    <property type="entry name" value="FOX_domain-containing"/>
</dbReference>
<dbReference type="RefSeq" id="XP_043008053.1">
    <property type="nucleotide sequence ID" value="XM_043155581.1"/>
</dbReference>
<feature type="region of interest" description="Disordered" evidence="3">
    <location>
        <begin position="86"/>
        <end position="106"/>
    </location>
</feature>
<dbReference type="InterPro" id="IPR001766">
    <property type="entry name" value="Fork_head_dom"/>
</dbReference>
<dbReference type="GO" id="GO:0030154">
    <property type="term" value="P:cell differentiation"/>
    <property type="evidence" value="ECO:0007669"/>
    <property type="project" value="TreeGrafter"/>
</dbReference>
<feature type="compositionally biased region" description="Low complexity" evidence="3">
    <location>
        <begin position="363"/>
        <end position="372"/>
    </location>
</feature>
<dbReference type="Pfam" id="PF00250">
    <property type="entry name" value="Forkhead"/>
    <property type="match status" value="1"/>
</dbReference>
<sequence>MTISNFSEGDTYLGMRTAVIHDTPYGFSQLSSQDDGVYRHATHYHNEQHAGRSRHEQRWYPHWSSQIPMLPQPTGSLGVEENYEQKYSPQVSLQSYPSHTPSSSDPVTNLKYHDLHYTAVGQHAGPGLSTPNVRNNPDSKNLTISQTSDRVGPPVLGVDLTIAEAESRLRQVHNLPAGVPLNLTAIPDPPPPQVHQDTLVQIAIWSSPSKRLIAADIYTAIQARFRSFPEGPDQPWRRSIRHMLSFKRAYVKSNDKDHAGRHFWELDFDHLDQGYKRERKRGGAVPRSQRGKTRHLKGGELSYEESGFDEILVDQDELYLKEEYYSPSPSPLLFYTDPLPSDDSSDTVVVSAHRSGRTRYSRSHSYSSQTGRRPASRQNSSTSGSPPLGFSGPVYLYPPGGYQADLKEAVIPMTQTSPPHPNSHRTYGASLSPQCIPLGQMDQGSSMETQSISRRRPF</sequence>
<dbReference type="InterPro" id="IPR036390">
    <property type="entry name" value="WH_DNA-bd_sf"/>
</dbReference>
<dbReference type="EMBL" id="CM032186">
    <property type="protein sequence ID" value="KAG7091583.1"/>
    <property type="molecule type" value="Genomic_DNA"/>
</dbReference>
<dbReference type="PANTHER" id="PTHR11829:SF343">
    <property type="entry name" value="FORK-HEAD DOMAIN-CONTAINING PROTEIN"/>
    <property type="match status" value="1"/>
</dbReference>
<dbReference type="GeneID" id="66079681"/>
<dbReference type="Gene3D" id="1.10.10.10">
    <property type="entry name" value="Winged helix-like DNA-binding domain superfamily/Winged helix DNA-binding domain"/>
    <property type="match status" value="1"/>
</dbReference>